<accession>A0ABQ5XHE9</accession>
<dbReference type="Proteomes" id="UP001156627">
    <property type="component" value="Unassembled WGS sequence"/>
</dbReference>
<dbReference type="RefSeq" id="WP_284333361.1">
    <property type="nucleotide sequence ID" value="NZ_BSOA01000044.1"/>
</dbReference>
<comment type="caution">
    <text evidence="1">The sequence shown here is derived from an EMBL/GenBank/DDBJ whole genome shotgun (WGS) entry which is preliminary data.</text>
</comment>
<protein>
    <submittedName>
        <fullName evidence="1">Uncharacterized protein</fullName>
    </submittedName>
</protein>
<reference evidence="2" key="1">
    <citation type="journal article" date="2019" name="Int. J. Syst. Evol. Microbiol.">
        <title>The Global Catalogue of Microorganisms (GCM) 10K type strain sequencing project: providing services to taxonomists for standard genome sequencing and annotation.</title>
        <authorList>
            <consortium name="The Broad Institute Genomics Platform"/>
            <consortium name="The Broad Institute Genome Sequencing Center for Infectious Disease"/>
            <person name="Wu L."/>
            <person name="Ma J."/>
        </authorList>
    </citation>
    <scope>NUCLEOTIDE SEQUENCE [LARGE SCALE GENOMIC DNA]</scope>
    <source>
        <strain evidence="2">NBRC 111981</strain>
    </source>
</reference>
<name>A0ABQ5XHE9_9GAMM</name>
<proteinExistence type="predicted"/>
<organism evidence="1 2">
    <name type="scientific">Dyella flagellata</name>
    <dbReference type="NCBI Taxonomy" id="1867833"/>
    <lineage>
        <taxon>Bacteria</taxon>
        <taxon>Pseudomonadati</taxon>
        <taxon>Pseudomonadota</taxon>
        <taxon>Gammaproteobacteria</taxon>
        <taxon>Lysobacterales</taxon>
        <taxon>Rhodanobacteraceae</taxon>
        <taxon>Dyella</taxon>
    </lineage>
</organism>
<keyword evidence="2" id="KW-1185">Reference proteome</keyword>
<evidence type="ECO:0000313" key="1">
    <source>
        <dbReference type="EMBL" id="GLQ89925.1"/>
    </source>
</evidence>
<gene>
    <name evidence="1" type="ORF">GCM10007898_35000</name>
</gene>
<evidence type="ECO:0000313" key="2">
    <source>
        <dbReference type="Proteomes" id="UP001156627"/>
    </source>
</evidence>
<sequence>MIAAHGSLHIRRWQNRYLVSATHPSPRQVQAKLDTALRTRTAAALAPIQTLLLAPLEAEALYFIRHIALEWQVDSAADIDELARRGAQALGTALAKTLAEGENDNVIRFRDRAAYLARFVNDCAVGDAWQRWYYASFDGLRHLPASMAIRTALTEEPALGLNALLALNNESKRRVLAALSAYDIQRLLQSWDEPAANADTCFAEALRAAMQSPGIAYSIEYHALWLYLSISSGGGTASVSACIAVAALIEIMRELPPAQRIAWIAAFEDAIPPASHTYLQWLHRLPLEVRRHGMQQLAAVMDMPATAVPVDNAYTSFGGAFMLLSILDDMHLDEHTQDWPDLQATDAPPLPATQAMRWLLLAHAQGAQRMRAFLADPLWRHLLGVDARVSVDTITDWLHGLGAERLRRWRRCSMEGAKQILPNTERQFLARPASPWSRPWHAAIVMTAEQLMRYFAQKIPGFAASSASYLHAQFLDIGAQIDYPHAGSEYGHLQVTLERPPLALLLNLAGLNRGQSEIPWLSTPSLRFFSRE</sequence>
<dbReference type="EMBL" id="BSOA01000044">
    <property type="protein sequence ID" value="GLQ89925.1"/>
    <property type="molecule type" value="Genomic_DNA"/>
</dbReference>